<dbReference type="AlphaFoldDB" id="A0AAW4L6C9"/>
<dbReference type="EMBL" id="JAHCVJ010000006">
    <property type="protein sequence ID" value="MBT0665732.1"/>
    <property type="molecule type" value="Genomic_DNA"/>
</dbReference>
<dbReference type="RefSeq" id="WP_214172497.1">
    <property type="nucleotide sequence ID" value="NZ_JAHCVJ010000006.1"/>
</dbReference>
<protein>
    <submittedName>
        <fullName evidence="1">Uncharacterized protein</fullName>
    </submittedName>
</protein>
<accession>A0AAW4L6C9</accession>
<evidence type="ECO:0000313" key="1">
    <source>
        <dbReference type="EMBL" id="MBT0665732.1"/>
    </source>
</evidence>
<reference evidence="1 2" key="1">
    <citation type="submission" date="2021-05" db="EMBL/GenBank/DDBJ databases">
        <title>The draft genome of Geobacter pelophilus DSM 12255.</title>
        <authorList>
            <person name="Xu Z."/>
            <person name="Masuda Y."/>
            <person name="Itoh H."/>
            <person name="Senoo K."/>
        </authorList>
    </citation>
    <scope>NUCLEOTIDE SEQUENCE [LARGE SCALE GENOMIC DNA]</scope>
    <source>
        <strain evidence="1 2">DSM 12255</strain>
    </source>
</reference>
<keyword evidence="2" id="KW-1185">Reference proteome</keyword>
<gene>
    <name evidence="1" type="ORF">KI809_15590</name>
</gene>
<comment type="caution">
    <text evidence="1">The sequence shown here is derived from an EMBL/GenBank/DDBJ whole genome shotgun (WGS) entry which is preliminary data.</text>
</comment>
<proteinExistence type="predicted"/>
<dbReference type="Proteomes" id="UP000811899">
    <property type="component" value="Unassembled WGS sequence"/>
</dbReference>
<evidence type="ECO:0000313" key="2">
    <source>
        <dbReference type="Proteomes" id="UP000811899"/>
    </source>
</evidence>
<organism evidence="1 2">
    <name type="scientific">Geoanaerobacter pelophilus</name>
    <dbReference type="NCBI Taxonomy" id="60036"/>
    <lineage>
        <taxon>Bacteria</taxon>
        <taxon>Pseudomonadati</taxon>
        <taxon>Thermodesulfobacteriota</taxon>
        <taxon>Desulfuromonadia</taxon>
        <taxon>Geobacterales</taxon>
        <taxon>Geobacteraceae</taxon>
        <taxon>Geoanaerobacter</taxon>
    </lineage>
</organism>
<sequence length="47" mass="5466">MTKEQLRELIEGLTDDDLRTLRAIINGKLGKREITPEQQAKMQEARK</sequence>
<name>A0AAW4L6C9_9BACT</name>